<dbReference type="EMBL" id="UINC01230111">
    <property type="protein sequence ID" value="SVE62099.1"/>
    <property type="molecule type" value="Genomic_DNA"/>
</dbReference>
<accession>A0A383EZJ3</accession>
<gene>
    <name evidence="1" type="ORF">METZ01_LOCUS514953</name>
</gene>
<dbReference type="Gene3D" id="2.170.130.10">
    <property type="entry name" value="TonB-dependent receptor, plug domain"/>
    <property type="match status" value="1"/>
</dbReference>
<organism evidence="1">
    <name type="scientific">marine metagenome</name>
    <dbReference type="NCBI Taxonomy" id="408172"/>
    <lineage>
        <taxon>unclassified sequences</taxon>
        <taxon>metagenomes</taxon>
        <taxon>ecological metagenomes</taxon>
    </lineage>
</organism>
<protein>
    <recommendedName>
        <fullName evidence="2">TonB-dependent receptor plug domain-containing protein</fullName>
    </recommendedName>
</protein>
<dbReference type="SUPFAM" id="SSF56935">
    <property type="entry name" value="Porins"/>
    <property type="match status" value="1"/>
</dbReference>
<sequence>MKIILRLALLSLLFIPVSIFAADDEVEEVVVTGSQIKGAKITGALPVSILTNNDIEALGVDSGDDLIENIVEQGQ</sequence>
<name>A0A383EZJ3_9ZZZZ</name>
<evidence type="ECO:0008006" key="2">
    <source>
        <dbReference type="Google" id="ProtNLM"/>
    </source>
</evidence>
<dbReference type="InterPro" id="IPR037066">
    <property type="entry name" value="Plug_dom_sf"/>
</dbReference>
<dbReference type="AlphaFoldDB" id="A0A383EZJ3"/>
<feature type="non-terminal residue" evidence="1">
    <location>
        <position position="75"/>
    </location>
</feature>
<reference evidence="1" key="1">
    <citation type="submission" date="2018-05" db="EMBL/GenBank/DDBJ databases">
        <authorList>
            <person name="Lanie J.A."/>
            <person name="Ng W.-L."/>
            <person name="Kazmierczak K.M."/>
            <person name="Andrzejewski T.M."/>
            <person name="Davidsen T.M."/>
            <person name="Wayne K.J."/>
            <person name="Tettelin H."/>
            <person name="Glass J.I."/>
            <person name="Rusch D."/>
            <person name="Podicherti R."/>
            <person name="Tsui H.-C.T."/>
            <person name="Winkler M.E."/>
        </authorList>
    </citation>
    <scope>NUCLEOTIDE SEQUENCE</scope>
</reference>
<proteinExistence type="predicted"/>
<evidence type="ECO:0000313" key="1">
    <source>
        <dbReference type="EMBL" id="SVE62099.1"/>
    </source>
</evidence>